<dbReference type="InterPro" id="IPR000086">
    <property type="entry name" value="NUDIX_hydrolase_dom"/>
</dbReference>
<evidence type="ECO:0000256" key="1">
    <source>
        <dbReference type="ARBA" id="ARBA00001946"/>
    </source>
</evidence>
<protein>
    <submittedName>
        <fullName evidence="4">NUDIX hydrolase</fullName>
    </submittedName>
</protein>
<dbReference type="Proteomes" id="UP000546464">
    <property type="component" value="Unassembled WGS sequence"/>
</dbReference>
<reference evidence="4 5" key="1">
    <citation type="submission" date="2020-07" db="EMBL/GenBank/DDBJ databases">
        <authorList>
            <person name="Feng X."/>
        </authorList>
    </citation>
    <scope>NUCLEOTIDE SEQUENCE [LARGE SCALE GENOMIC DNA]</scope>
    <source>
        <strain evidence="4 5">JCM31066</strain>
    </source>
</reference>
<evidence type="ECO:0000313" key="4">
    <source>
        <dbReference type="EMBL" id="MBC2594679.1"/>
    </source>
</evidence>
<dbReference type="SUPFAM" id="SSF55811">
    <property type="entry name" value="Nudix"/>
    <property type="match status" value="1"/>
</dbReference>
<sequence>MSSVLPFRISVLLFIRDESGRLLLIERRKAPNLGCWSPIGGKLEMAQGESPFECAIRETHEETGLKITEKDLHLFSMISEKGYEGSGHWLMFLFDCAKPLTALPPEIDEGPMGFFTREEVDGLKVPPSDRHLIWPNYDRHRSGFIALRADCLPESDLQIVVEETHQLSHIRQP</sequence>
<evidence type="ECO:0000313" key="5">
    <source>
        <dbReference type="Proteomes" id="UP000546464"/>
    </source>
</evidence>
<dbReference type="CDD" id="cd18886">
    <property type="entry name" value="NUDIX_MutT_Nudt1"/>
    <property type="match status" value="1"/>
</dbReference>
<dbReference type="PANTHER" id="PTHR43046">
    <property type="entry name" value="GDP-MANNOSE MANNOSYL HYDROLASE"/>
    <property type="match status" value="1"/>
</dbReference>
<comment type="cofactor">
    <cofactor evidence="1">
        <name>Mg(2+)</name>
        <dbReference type="ChEBI" id="CHEBI:18420"/>
    </cofactor>
</comment>
<dbReference type="PROSITE" id="PS51462">
    <property type="entry name" value="NUDIX"/>
    <property type="match status" value="1"/>
</dbReference>
<gene>
    <name evidence="4" type="ORF">H5P28_10445</name>
</gene>
<dbReference type="GO" id="GO:0016787">
    <property type="term" value="F:hydrolase activity"/>
    <property type="evidence" value="ECO:0007669"/>
    <property type="project" value="UniProtKB-KW"/>
</dbReference>
<evidence type="ECO:0000259" key="3">
    <source>
        <dbReference type="PROSITE" id="PS51462"/>
    </source>
</evidence>
<dbReference type="Gene3D" id="3.90.79.10">
    <property type="entry name" value="Nucleoside Triphosphate Pyrophosphohydrolase"/>
    <property type="match status" value="1"/>
</dbReference>
<accession>A0A842HEJ5</accession>
<name>A0A842HEJ5_9BACT</name>
<dbReference type="EMBL" id="JACHVB010000032">
    <property type="protein sequence ID" value="MBC2594679.1"/>
    <property type="molecule type" value="Genomic_DNA"/>
</dbReference>
<comment type="caution">
    <text evidence="4">The sequence shown here is derived from an EMBL/GenBank/DDBJ whole genome shotgun (WGS) entry which is preliminary data.</text>
</comment>
<keyword evidence="5" id="KW-1185">Reference proteome</keyword>
<dbReference type="Pfam" id="PF00293">
    <property type="entry name" value="NUDIX"/>
    <property type="match status" value="1"/>
</dbReference>
<dbReference type="RefSeq" id="WP_185675649.1">
    <property type="nucleotide sequence ID" value="NZ_JACHVB010000032.1"/>
</dbReference>
<dbReference type="AlphaFoldDB" id="A0A842HEJ5"/>
<proteinExistence type="predicted"/>
<dbReference type="InterPro" id="IPR015797">
    <property type="entry name" value="NUDIX_hydrolase-like_dom_sf"/>
</dbReference>
<dbReference type="PANTHER" id="PTHR43046:SF14">
    <property type="entry name" value="MUTT_NUDIX FAMILY PROTEIN"/>
    <property type="match status" value="1"/>
</dbReference>
<keyword evidence="2 4" id="KW-0378">Hydrolase</keyword>
<feature type="domain" description="Nudix hydrolase" evidence="3">
    <location>
        <begin position="6"/>
        <end position="138"/>
    </location>
</feature>
<evidence type="ECO:0000256" key="2">
    <source>
        <dbReference type="ARBA" id="ARBA00022801"/>
    </source>
</evidence>
<organism evidence="4 5">
    <name type="scientific">Ruficoccus amylovorans</name>
    <dbReference type="NCBI Taxonomy" id="1804625"/>
    <lineage>
        <taxon>Bacteria</taxon>
        <taxon>Pseudomonadati</taxon>
        <taxon>Verrucomicrobiota</taxon>
        <taxon>Opitutia</taxon>
        <taxon>Puniceicoccales</taxon>
        <taxon>Cerasicoccaceae</taxon>
        <taxon>Ruficoccus</taxon>
    </lineage>
</organism>